<feature type="transmembrane region" description="Helical" evidence="18">
    <location>
        <begin position="400"/>
        <end position="426"/>
    </location>
</feature>
<evidence type="ECO:0000256" key="6">
    <source>
        <dbReference type="ARBA" id="ARBA00022857"/>
    </source>
</evidence>
<feature type="transmembrane region" description="Helical" evidence="18">
    <location>
        <begin position="557"/>
        <end position="581"/>
    </location>
</feature>
<evidence type="ECO:0000256" key="10">
    <source>
        <dbReference type="ARBA" id="ARBA00023011"/>
    </source>
</evidence>
<feature type="region of interest" description="Disordered" evidence="19">
    <location>
        <begin position="171"/>
        <end position="213"/>
    </location>
</feature>
<keyword evidence="9 18" id="KW-0560">Oxidoreductase</keyword>
<keyword evidence="8 18" id="KW-1133">Transmembrane helix</keyword>
<feature type="transmembrane region" description="Helical" evidence="18">
    <location>
        <begin position="366"/>
        <end position="388"/>
    </location>
</feature>
<keyword evidence="22" id="KW-1185">Reference proteome</keyword>
<feature type="transmembrane region" description="Helical" evidence="18">
    <location>
        <begin position="593"/>
        <end position="609"/>
    </location>
</feature>
<evidence type="ECO:0000256" key="1">
    <source>
        <dbReference type="ARBA" id="ARBA00004477"/>
    </source>
</evidence>
<feature type="signal peptide" evidence="20">
    <location>
        <begin position="1"/>
        <end position="22"/>
    </location>
</feature>
<keyword evidence="10 18" id="KW-0756">Sterol biosynthesis</keyword>
<feature type="transmembrane region" description="Helical" evidence="18">
    <location>
        <begin position="438"/>
        <end position="459"/>
    </location>
</feature>
<dbReference type="AlphaFoldDB" id="A0A8H4LFW5"/>
<evidence type="ECO:0000256" key="9">
    <source>
        <dbReference type="ARBA" id="ARBA00023002"/>
    </source>
</evidence>
<dbReference type="PANTHER" id="PTHR21257">
    <property type="entry name" value="DELTA(14)-STEROL REDUCTASE"/>
    <property type="match status" value="1"/>
</dbReference>
<dbReference type="EC" id="1.3.1.71" evidence="16 18"/>
<dbReference type="PANTHER" id="PTHR21257:SF31">
    <property type="entry name" value="DELTA(24(24(1)))-STEROL REDUCTASE ERG4"/>
    <property type="match status" value="1"/>
</dbReference>
<evidence type="ECO:0000256" key="16">
    <source>
        <dbReference type="ARBA" id="ARBA00038892"/>
    </source>
</evidence>
<dbReference type="GO" id="GO:0000246">
    <property type="term" value="F:Delta24(24-1) sterol reductase activity"/>
    <property type="evidence" value="ECO:0007669"/>
    <property type="project" value="UniProtKB-EC"/>
</dbReference>
<comment type="caution">
    <text evidence="21">The sequence shown here is derived from an EMBL/GenBank/DDBJ whole genome shotgun (WGS) entry which is preliminary data.</text>
</comment>
<dbReference type="InterPro" id="IPR001171">
    <property type="entry name" value="ERG24_DHCR-like"/>
</dbReference>
<name>A0A8H4LFW5_9HYPO</name>
<dbReference type="GO" id="GO:0005789">
    <property type="term" value="C:endoplasmic reticulum membrane"/>
    <property type="evidence" value="ECO:0007669"/>
    <property type="project" value="UniProtKB-SubCell"/>
</dbReference>
<protein>
    <recommendedName>
        <fullName evidence="16 18">Delta(24(24(1)))-sterol reductase</fullName>
        <ecNumber evidence="16 18">1.3.1.71</ecNumber>
    </recommendedName>
    <alternativeName>
        <fullName evidence="18">C-24(28) sterol reductase</fullName>
    </alternativeName>
    <alternativeName>
        <fullName evidence="18">Sterol Delta(24(28))-reductase</fullName>
    </alternativeName>
</protein>
<comment type="catalytic activity">
    <reaction evidence="17">
        <text>ergosterol + NADP(+) = ergosta-5,7,22,24(28)-tetraen-3beta-ol + NADPH + H(+)</text>
        <dbReference type="Rhea" id="RHEA:18501"/>
        <dbReference type="ChEBI" id="CHEBI:15378"/>
        <dbReference type="ChEBI" id="CHEBI:16933"/>
        <dbReference type="ChEBI" id="CHEBI:18249"/>
        <dbReference type="ChEBI" id="CHEBI:57783"/>
        <dbReference type="ChEBI" id="CHEBI:58349"/>
        <dbReference type="EC" id="1.3.1.71"/>
    </reaction>
    <physiologicalReaction direction="right-to-left" evidence="17">
        <dbReference type="Rhea" id="RHEA:18503"/>
    </physiologicalReaction>
</comment>
<organism evidence="21 22">
    <name type="scientific">Fusarium albosuccineum</name>
    <dbReference type="NCBI Taxonomy" id="1237068"/>
    <lineage>
        <taxon>Eukaryota</taxon>
        <taxon>Fungi</taxon>
        <taxon>Dikarya</taxon>
        <taxon>Ascomycota</taxon>
        <taxon>Pezizomycotina</taxon>
        <taxon>Sordariomycetes</taxon>
        <taxon>Hypocreomycetidae</taxon>
        <taxon>Hypocreales</taxon>
        <taxon>Nectriaceae</taxon>
        <taxon>Fusarium</taxon>
        <taxon>Fusarium decemcellulare species complex</taxon>
    </lineage>
</organism>
<feature type="region of interest" description="Disordered" evidence="19">
    <location>
        <begin position="236"/>
        <end position="263"/>
    </location>
</feature>
<comment type="similarity">
    <text evidence="2 18">Belongs to the ERG4/ERG24 family.</text>
</comment>
<dbReference type="GO" id="GO:0006696">
    <property type="term" value="P:ergosterol biosynthetic process"/>
    <property type="evidence" value="ECO:0007669"/>
    <property type="project" value="TreeGrafter"/>
</dbReference>
<evidence type="ECO:0000256" key="14">
    <source>
        <dbReference type="ARBA" id="ARBA00023221"/>
    </source>
</evidence>
<dbReference type="OrthoDB" id="5326588at2759"/>
<evidence type="ECO:0000256" key="4">
    <source>
        <dbReference type="ARBA" id="ARBA00022692"/>
    </source>
</evidence>
<evidence type="ECO:0000256" key="7">
    <source>
        <dbReference type="ARBA" id="ARBA00022955"/>
    </source>
</evidence>
<evidence type="ECO:0000256" key="17">
    <source>
        <dbReference type="ARBA" id="ARBA00048918"/>
    </source>
</evidence>
<feature type="transmembrane region" description="Helical" evidence="18">
    <location>
        <begin position="517"/>
        <end position="536"/>
    </location>
</feature>
<sequence length="735" mass="83774">MCILSAPTLLLCALAGHSQVWSSTLSRAPPPLSLPPPPRRAQFLSHSLVEPNCPVQLALPVSASVEERPLVQPRHPFSHAHVGSFTHSLTHSLFLGRVLGALSVQHVVKIFSTPNTQVRLGHIAPSILPFRTQLAVWLIALGFQFLSATPRLKYQTLTCLASRKKELFEGMVETPARRRSTRRQTSQSLEPSDHENDSSSAAEGLPRSRPVRRRTAKFVENLDEDEAQDTDDMAAVNRKTNGNSNGHAATNGHSTNGHAASNDVSGAAPVLEKTEGVPQDPHVIDGWRPGQDPKIDYSGEFEFGGSLGTAAMMTCFPILMWYMWVGATYYDGKFPYRDEGQTWTEFGSHLVNLVYTGAFPHAKAWFWYWSYLIVEGTLYCTLPGVWGYGKPLPHEGGKQLPYYCNAYFSLYTTLALLAGLHFSGLWPLYTAIDEFGPLLSVAILSGFLVSIVAYFSAIWRGKQHRMMGHFIYDFFMGAELNPRMFGILDFKMFFEVRMPWYILLILSLGAAARQHELYGYVSGEVWFLVMAHFLYANACAKGEELIITTWDMYYEKWGFMLIFWNLAGVPLSYCHCTIYLANHHPDVYRWNRFGLVAMFAAYLFWYWVWDSCNSQKNRFRAMEKGKVVWRKTFPQVPWQTIHNPKTITTPQGTILVDGWYGLARKIHYTADVWFAVSWGLITGFESPFPWFYPVFFVCMIAHRASRDIHRCRRKYGDAWIEYERRVPYLFIPYVI</sequence>
<keyword evidence="11 18" id="KW-0443">Lipid metabolism</keyword>
<accession>A0A8H4LFW5</accession>
<evidence type="ECO:0000256" key="20">
    <source>
        <dbReference type="SAM" id="SignalP"/>
    </source>
</evidence>
<keyword evidence="13 18" id="KW-1207">Sterol metabolism</keyword>
<comment type="subcellular location">
    <subcellularLocation>
        <location evidence="1">Endoplasmic reticulum membrane</location>
        <topology evidence="1">Multi-pass membrane protein</topology>
    </subcellularLocation>
</comment>
<dbReference type="Proteomes" id="UP000554235">
    <property type="component" value="Unassembled WGS sequence"/>
</dbReference>
<keyword evidence="7 18" id="KW-0752">Steroid biosynthesis</keyword>
<evidence type="ECO:0000313" key="22">
    <source>
        <dbReference type="Proteomes" id="UP000554235"/>
    </source>
</evidence>
<evidence type="ECO:0000256" key="3">
    <source>
        <dbReference type="ARBA" id="ARBA00022516"/>
    </source>
</evidence>
<evidence type="ECO:0000256" key="11">
    <source>
        <dbReference type="ARBA" id="ARBA00023098"/>
    </source>
</evidence>
<dbReference type="EMBL" id="JAADYS010000547">
    <property type="protein sequence ID" value="KAF4468880.1"/>
    <property type="molecule type" value="Genomic_DNA"/>
</dbReference>
<evidence type="ECO:0000256" key="2">
    <source>
        <dbReference type="ARBA" id="ARBA00005402"/>
    </source>
</evidence>
<comment type="pathway">
    <text evidence="15 18">Steroid metabolism; ergosterol biosynthesis.</text>
</comment>
<feature type="compositionally biased region" description="Polar residues" evidence="19">
    <location>
        <begin position="238"/>
        <end position="263"/>
    </location>
</feature>
<keyword evidence="20" id="KW-0732">Signal</keyword>
<keyword evidence="4 18" id="KW-0812">Transmembrane</keyword>
<keyword evidence="12 18" id="KW-0472">Membrane</keyword>
<keyword evidence="5" id="KW-0256">Endoplasmic reticulum</keyword>
<gene>
    <name evidence="21" type="ORF">FALBO_4223</name>
</gene>
<feature type="chain" id="PRO_5034987169" description="Delta(24(24(1)))-sterol reductase" evidence="20">
    <location>
        <begin position="23"/>
        <end position="735"/>
    </location>
</feature>
<reference evidence="21 22" key="1">
    <citation type="submission" date="2020-01" db="EMBL/GenBank/DDBJ databases">
        <title>Identification and distribution of gene clusters putatively required for synthesis of sphingolipid metabolism inhibitors in phylogenetically diverse species of the filamentous fungus Fusarium.</title>
        <authorList>
            <person name="Kim H.-S."/>
            <person name="Busman M."/>
            <person name="Brown D.W."/>
            <person name="Divon H."/>
            <person name="Uhlig S."/>
            <person name="Proctor R.H."/>
        </authorList>
    </citation>
    <scope>NUCLEOTIDE SEQUENCE [LARGE SCALE GENOMIC DNA]</scope>
    <source>
        <strain evidence="21 22">NRRL 20459</strain>
    </source>
</reference>
<evidence type="ECO:0000256" key="13">
    <source>
        <dbReference type="ARBA" id="ARBA00023166"/>
    </source>
</evidence>
<evidence type="ECO:0000256" key="5">
    <source>
        <dbReference type="ARBA" id="ARBA00022824"/>
    </source>
</evidence>
<evidence type="ECO:0000256" key="19">
    <source>
        <dbReference type="SAM" id="MobiDB-lite"/>
    </source>
</evidence>
<evidence type="ECO:0000256" key="12">
    <source>
        <dbReference type="ARBA" id="ARBA00023136"/>
    </source>
</evidence>
<dbReference type="FunFam" id="1.20.120.1630:FF:000003">
    <property type="entry name" value="C-24(28) sterol reductase"/>
    <property type="match status" value="1"/>
</dbReference>
<dbReference type="PROSITE" id="PS01017">
    <property type="entry name" value="STEROL_REDUCT_1"/>
    <property type="match status" value="1"/>
</dbReference>
<feature type="transmembrane region" description="Helical" evidence="18">
    <location>
        <begin position="666"/>
        <end position="684"/>
    </location>
</feature>
<keyword evidence="6" id="KW-0521">NADP</keyword>
<keyword evidence="14 18" id="KW-0753">Steroid metabolism</keyword>
<evidence type="ECO:0000256" key="15">
    <source>
        <dbReference type="ARBA" id="ARBA00029435"/>
    </source>
</evidence>
<evidence type="ECO:0000256" key="8">
    <source>
        <dbReference type="ARBA" id="ARBA00022989"/>
    </source>
</evidence>
<feature type="transmembrane region" description="Helical" evidence="18">
    <location>
        <begin position="303"/>
        <end position="324"/>
    </location>
</feature>
<keyword evidence="3 18" id="KW-0444">Lipid biosynthesis</keyword>
<dbReference type="InterPro" id="IPR018083">
    <property type="entry name" value="Sterol_reductase_CS"/>
</dbReference>
<dbReference type="Pfam" id="PF01222">
    <property type="entry name" value="ERG4_ERG24"/>
    <property type="match status" value="1"/>
</dbReference>
<dbReference type="Gene3D" id="1.20.120.1630">
    <property type="match status" value="1"/>
</dbReference>
<evidence type="ECO:0000256" key="18">
    <source>
        <dbReference type="RuleBase" id="RU369120"/>
    </source>
</evidence>
<feature type="transmembrane region" description="Helical" evidence="18">
    <location>
        <begin position="492"/>
        <end position="511"/>
    </location>
</feature>
<evidence type="ECO:0000313" key="21">
    <source>
        <dbReference type="EMBL" id="KAF4468880.1"/>
    </source>
</evidence>
<proteinExistence type="inferred from homology"/>